<dbReference type="EMBL" id="NPJF01000052">
    <property type="protein sequence ID" value="OYP53816.1"/>
    <property type="molecule type" value="Genomic_DNA"/>
</dbReference>
<comment type="caution">
    <text evidence="1">The sequence shown here is derived from an EMBL/GenBank/DDBJ whole genome shotgun (WGS) entry which is preliminary data.</text>
</comment>
<evidence type="ECO:0000313" key="1">
    <source>
        <dbReference type="EMBL" id="OYP53816.1"/>
    </source>
</evidence>
<name>A0ABX4EF84_SEGBR</name>
<evidence type="ECO:0000313" key="2">
    <source>
        <dbReference type="Proteomes" id="UP000216189"/>
    </source>
</evidence>
<accession>A0ABX4EF84</accession>
<proteinExistence type="predicted"/>
<reference evidence="1 2" key="1">
    <citation type="submission" date="2017-08" db="EMBL/GenBank/DDBJ databases">
        <title>Comparative genomics of non-oral Prevotella species.</title>
        <authorList>
            <person name="Accetto T."/>
            <person name="Nograsek B."/>
            <person name="Avgustin G."/>
        </authorList>
    </citation>
    <scope>NUCLEOTIDE SEQUENCE [LARGE SCALE GENOMIC DNA]</scope>
    <source>
        <strain evidence="1 2">TC1-1</strain>
    </source>
</reference>
<dbReference type="Proteomes" id="UP000216189">
    <property type="component" value="Unassembled WGS sequence"/>
</dbReference>
<gene>
    <name evidence="1" type="ORF">CIK91_10910</name>
</gene>
<keyword evidence="2" id="KW-1185">Reference proteome</keyword>
<protein>
    <submittedName>
        <fullName evidence="1">Uncharacterized protein</fullName>
    </submittedName>
</protein>
<sequence>MAIIFDIIGSVSGEFVAAVLERLKFANFTAVYICLIIRRLHSIIFINWKMGGKTQAPRGQNLRVYSIRPMTLRDKP</sequence>
<organism evidence="1 2">
    <name type="scientific">Segatella bryantii</name>
    <name type="common">Prevotella bryantii</name>
    <dbReference type="NCBI Taxonomy" id="77095"/>
    <lineage>
        <taxon>Bacteria</taxon>
        <taxon>Pseudomonadati</taxon>
        <taxon>Bacteroidota</taxon>
        <taxon>Bacteroidia</taxon>
        <taxon>Bacteroidales</taxon>
        <taxon>Prevotellaceae</taxon>
        <taxon>Segatella</taxon>
    </lineage>
</organism>